<dbReference type="PROSITE" id="PS51257">
    <property type="entry name" value="PROKAR_LIPOPROTEIN"/>
    <property type="match status" value="1"/>
</dbReference>
<dbReference type="RefSeq" id="WP_079365842.1">
    <property type="nucleotide sequence ID" value="NZ_CP037867.1"/>
</dbReference>
<reference evidence="2 3" key="1">
    <citation type="submission" date="2019-03" db="EMBL/GenBank/DDBJ databases">
        <authorList>
            <person name="Sebastian G."/>
            <person name="Baumann P."/>
            <person name="Ruckert C."/>
            <person name="Kalinowski J."/>
            <person name="Nebel B."/>
            <person name="Takors R."/>
            <person name="Blombach B."/>
        </authorList>
    </citation>
    <scope>NUCLEOTIDE SEQUENCE [LARGE SCALE GENOMIC DNA]</scope>
    <source>
        <strain evidence="2 3">DSM 1084</strain>
    </source>
</reference>
<feature type="chain" id="PRO_5020459841" description="Lipocalin-like domain-containing protein" evidence="1">
    <location>
        <begin position="22"/>
        <end position="169"/>
    </location>
</feature>
<evidence type="ECO:0000313" key="3">
    <source>
        <dbReference type="Proteomes" id="UP000293912"/>
    </source>
</evidence>
<dbReference type="KEGG" id="hpse:HPF_11930"/>
<evidence type="ECO:0000313" key="2">
    <source>
        <dbReference type="EMBL" id="QBM28401.1"/>
    </source>
</evidence>
<dbReference type="AlphaFoldDB" id="A0A4P6X3P2"/>
<organism evidence="2 3">
    <name type="scientific">Hydrogenophaga pseudoflava</name>
    <name type="common">Pseudomonas carboxydoflava</name>
    <dbReference type="NCBI Taxonomy" id="47421"/>
    <lineage>
        <taxon>Bacteria</taxon>
        <taxon>Pseudomonadati</taxon>
        <taxon>Pseudomonadota</taxon>
        <taxon>Betaproteobacteria</taxon>
        <taxon>Burkholderiales</taxon>
        <taxon>Comamonadaceae</taxon>
        <taxon>Hydrogenophaga</taxon>
    </lineage>
</organism>
<dbReference type="Proteomes" id="UP000293912">
    <property type="component" value="Chromosome"/>
</dbReference>
<dbReference type="EMBL" id="CP037867">
    <property type="protein sequence ID" value="QBM28401.1"/>
    <property type="molecule type" value="Genomic_DNA"/>
</dbReference>
<feature type="signal peptide" evidence="1">
    <location>
        <begin position="1"/>
        <end position="21"/>
    </location>
</feature>
<keyword evidence="3" id="KW-1185">Reference proteome</keyword>
<name>A0A4P6X3P2_HYDPS</name>
<evidence type="ECO:0000256" key="1">
    <source>
        <dbReference type="SAM" id="SignalP"/>
    </source>
</evidence>
<keyword evidence="1" id="KW-0732">Signal</keyword>
<protein>
    <recommendedName>
        <fullName evidence="4">Lipocalin-like domain-containing protein</fullName>
    </recommendedName>
</protein>
<evidence type="ECO:0008006" key="4">
    <source>
        <dbReference type="Google" id="ProtNLM"/>
    </source>
</evidence>
<sequence precursor="true">MTKPLRFPLIAATLATSALLAACGGGDDDPSVEGDSSGDVVAKYIGTWESDCYADSGASAKVRADFTKASATSFTGNVVAYGYIGSSCSGPSVKDEKVLTNLSMNHAGTKAISGVTADKFNGAADQGNGKLVMYTDGSTLQLGDVDANKDAEGYPNSFYESRYTLKRRN</sequence>
<accession>A0A4P6X3P2</accession>
<proteinExistence type="predicted"/>
<gene>
    <name evidence="2" type="ORF">HPF_11930</name>
</gene>